<comment type="subcellular location">
    <subcellularLocation>
        <location evidence="1">Cell membrane</location>
        <topology evidence="1">Peripheral membrane protein</topology>
        <orientation evidence="1">Cytoplasmic side</orientation>
    </subcellularLocation>
</comment>
<comment type="similarity">
    <text evidence="2">Belongs to the FliN/MopA/SpaO family.</text>
</comment>
<protein>
    <recommendedName>
        <fullName evidence="3">Flagellar motor switch protein FliN</fullName>
    </recommendedName>
</protein>
<dbReference type="GO" id="GO:0006935">
    <property type="term" value="P:chemotaxis"/>
    <property type="evidence" value="ECO:0007669"/>
    <property type="project" value="UniProtKB-KW"/>
</dbReference>
<evidence type="ECO:0000256" key="1">
    <source>
        <dbReference type="ARBA" id="ARBA00004413"/>
    </source>
</evidence>
<keyword evidence="10" id="KW-0966">Cell projection</keyword>
<evidence type="ECO:0000256" key="5">
    <source>
        <dbReference type="ARBA" id="ARBA00022500"/>
    </source>
</evidence>
<evidence type="ECO:0000256" key="2">
    <source>
        <dbReference type="ARBA" id="ARBA00009226"/>
    </source>
</evidence>
<feature type="region of interest" description="Disordered" evidence="8">
    <location>
        <begin position="1"/>
        <end position="48"/>
    </location>
</feature>
<dbReference type="InterPro" id="IPR001172">
    <property type="entry name" value="FliN_T3SS_HrcQb"/>
</dbReference>
<reference evidence="11" key="1">
    <citation type="journal article" date="2013" name="Stand. Genomic Sci.">
        <title>Complete genome sequence of Desulfocapsa sulfexigens, a marine deltaproteobacterium specialized in disproportionating inorganic sulfur compounds.</title>
        <authorList>
            <person name="Finster K.W."/>
            <person name="Kjeldsen K.U."/>
            <person name="Kube M."/>
            <person name="Reinhardt R."/>
            <person name="Mussmann M."/>
            <person name="Amann R."/>
            <person name="Schreiber L."/>
        </authorList>
    </citation>
    <scope>NUCLEOTIDE SEQUENCE [LARGE SCALE GENOMIC DNA]</scope>
    <source>
        <strain evidence="11">DSM 10523 / SB164P1</strain>
    </source>
</reference>
<dbReference type="KEGG" id="dsf:UWK_03086"/>
<evidence type="ECO:0000259" key="9">
    <source>
        <dbReference type="Pfam" id="PF01052"/>
    </source>
</evidence>
<dbReference type="EMBL" id="CP003985">
    <property type="protein sequence ID" value="AGF79615.1"/>
    <property type="molecule type" value="Genomic_DNA"/>
</dbReference>
<keyword evidence="11" id="KW-1185">Reference proteome</keyword>
<dbReference type="InterPro" id="IPR001543">
    <property type="entry name" value="FliN-like_C"/>
</dbReference>
<dbReference type="GO" id="GO:0005886">
    <property type="term" value="C:plasma membrane"/>
    <property type="evidence" value="ECO:0007669"/>
    <property type="project" value="UniProtKB-SubCell"/>
</dbReference>
<dbReference type="PANTHER" id="PTHR43484">
    <property type="match status" value="1"/>
</dbReference>
<dbReference type="GO" id="GO:0071973">
    <property type="term" value="P:bacterial-type flagellum-dependent cell motility"/>
    <property type="evidence" value="ECO:0007669"/>
    <property type="project" value="InterPro"/>
</dbReference>
<dbReference type="SUPFAM" id="SSF101801">
    <property type="entry name" value="Surface presentation of antigens (SPOA)"/>
    <property type="match status" value="1"/>
</dbReference>
<dbReference type="InterPro" id="IPR051469">
    <property type="entry name" value="FliN/MopA/SpaO"/>
</dbReference>
<proteinExistence type="inferred from homology"/>
<dbReference type="GO" id="GO:0009425">
    <property type="term" value="C:bacterial-type flagellum basal body"/>
    <property type="evidence" value="ECO:0007669"/>
    <property type="project" value="InterPro"/>
</dbReference>
<dbReference type="HOGENOM" id="CLU_097058_1_1_7"/>
<dbReference type="eggNOG" id="COG1886">
    <property type="taxonomic scope" value="Bacteria"/>
</dbReference>
<dbReference type="PANTHER" id="PTHR43484:SF1">
    <property type="entry name" value="FLAGELLAR MOTOR SWITCH PROTEIN FLIN"/>
    <property type="match status" value="1"/>
</dbReference>
<evidence type="ECO:0000256" key="4">
    <source>
        <dbReference type="ARBA" id="ARBA00022475"/>
    </source>
</evidence>
<name>M1PJ64_DESSD</name>
<dbReference type="InterPro" id="IPR012826">
    <property type="entry name" value="FliN"/>
</dbReference>
<dbReference type="PRINTS" id="PR00956">
    <property type="entry name" value="FLGMOTORFLIN"/>
</dbReference>
<dbReference type="Proteomes" id="UP000011721">
    <property type="component" value="Chromosome"/>
</dbReference>
<dbReference type="GO" id="GO:0003774">
    <property type="term" value="F:cytoskeletal motor activity"/>
    <property type="evidence" value="ECO:0007669"/>
    <property type="project" value="InterPro"/>
</dbReference>
<evidence type="ECO:0000256" key="3">
    <source>
        <dbReference type="ARBA" id="ARBA00021897"/>
    </source>
</evidence>
<organism evidence="10 11">
    <name type="scientific">Desulfocapsa sulfexigens (strain DSM 10523 / SB164P1)</name>
    <dbReference type="NCBI Taxonomy" id="1167006"/>
    <lineage>
        <taxon>Bacteria</taxon>
        <taxon>Pseudomonadati</taxon>
        <taxon>Thermodesulfobacteriota</taxon>
        <taxon>Desulfobulbia</taxon>
        <taxon>Desulfobulbales</taxon>
        <taxon>Desulfocapsaceae</taxon>
        <taxon>Desulfocapsa</taxon>
    </lineage>
</organism>
<feature type="compositionally biased region" description="Low complexity" evidence="8">
    <location>
        <begin position="28"/>
        <end position="45"/>
    </location>
</feature>
<evidence type="ECO:0000313" key="11">
    <source>
        <dbReference type="Proteomes" id="UP000011721"/>
    </source>
</evidence>
<evidence type="ECO:0000313" key="10">
    <source>
        <dbReference type="EMBL" id="AGF79615.1"/>
    </source>
</evidence>
<dbReference type="STRING" id="1167006.UWK_03086"/>
<sequence length="134" mass="14780">MAEENFQESSKPQPEEIKELLDEEGMESFPSSSSSDSHKTSSTVSGKEERGLEFLYDVPLQISVEVGRSKILLKDLLKMGEGYIIELDKLAGDPLDLYVNSRLIAKGEAVMVGDKFGIRLTDVVSAVDRIEQLG</sequence>
<evidence type="ECO:0000256" key="7">
    <source>
        <dbReference type="ARBA" id="ARBA00023136"/>
    </source>
</evidence>
<keyword evidence="10" id="KW-0969">Cilium</keyword>
<dbReference type="Pfam" id="PF01052">
    <property type="entry name" value="FliMN_C"/>
    <property type="match status" value="1"/>
</dbReference>
<feature type="domain" description="Flagellar motor switch protein FliN-like C-terminal" evidence="9">
    <location>
        <begin position="55"/>
        <end position="124"/>
    </location>
</feature>
<gene>
    <name evidence="10" type="ordered locus">UWK_03086</name>
</gene>
<evidence type="ECO:0000256" key="6">
    <source>
        <dbReference type="ARBA" id="ARBA00022779"/>
    </source>
</evidence>
<dbReference type="PATRIC" id="fig|1167006.5.peg.3331"/>
<keyword evidence="4" id="KW-1003">Cell membrane</keyword>
<accession>M1PJ64</accession>
<dbReference type="AlphaFoldDB" id="M1PJ64"/>
<keyword evidence="5" id="KW-0145">Chemotaxis</keyword>
<dbReference type="NCBIfam" id="TIGR02480">
    <property type="entry name" value="fliN"/>
    <property type="match status" value="1"/>
</dbReference>
<keyword evidence="7" id="KW-0472">Membrane</keyword>
<keyword evidence="6" id="KW-0283">Flagellar rotation</keyword>
<keyword evidence="10" id="KW-0282">Flagellum</keyword>
<dbReference type="InterPro" id="IPR036429">
    <property type="entry name" value="SpoA-like_sf"/>
</dbReference>
<evidence type="ECO:0000256" key="8">
    <source>
        <dbReference type="SAM" id="MobiDB-lite"/>
    </source>
</evidence>
<dbReference type="RefSeq" id="WP_015405299.1">
    <property type="nucleotide sequence ID" value="NC_020304.1"/>
</dbReference>
<dbReference type="Gene3D" id="2.30.330.10">
    <property type="entry name" value="SpoA-like"/>
    <property type="match status" value="1"/>
</dbReference>